<reference evidence="1 2" key="1">
    <citation type="journal article" date="2020" name="Cell">
        <title>Large-Scale Comparative Analyses of Tick Genomes Elucidate Their Genetic Diversity and Vector Capacities.</title>
        <authorList>
            <consortium name="Tick Genome and Microbiome Consortium (TIGMIC)"/>
            <person name="Jia N."/>
            <person name="Wang J."/>
            <person name="Shi W."/>
            <person name="Du L."/>
            <person name="Sun Y."/>
            <person name="Zhan W."/>
            <person name="Jiang J.F."/>
            <person name="Wang Q."/>
            <person name="Zhang B."/>
            <person name="Ji P."/>
            <person name="Bell-Sakyi L."/>
            <person name="Cui X.M."/>
            <person name="Yuan T.T."/>
            <person name="Jiang B.G."/>
            <person name="Yang W.F."/>
            <person name="Lam T.T."/>
            <person name="Chang Q.C."/>
            <person name="Ding S.J."/>
            <person name="Wang X.J."/>
            <person name="Zhu J.G."/>
            <person name="Ruan X.D."/>
            <person name="Zhao L."/>
            <person name="Wei J.T."/>
            <person name="Ye R.Z."/>
            <person name="Que T.C."/>
            <person name="Du C.H."/>
            <person name="Zhou Y.H."/>
            <person name="Cheng J.X."/>
            <person name="Dai P.F."/>
            <person name="Guo W.B."/>
            <person name="Han X.H."/>
            <person name="Huang E.J."/>
            <person name="Li L.F."/>
            <person name="Wei W."/>
            <person name="Gao Y.C."/>
            <person name="Liu J.Z."/>
            <person name="Shao H.Z."/>
            <person name="Wang X."/>
            <person name="Wang C.C."/>
            <person name="Yang T.C."/>
            <person name="Huo Q.B."/>
            <person name="Li W."/>
            <person name="Chen H.Y."/>
            <person name="Chen S.E."/>
            <person name="Zhou L.G."/>
            <person name="Ni X.B."/>
            <person name="Tian J.H."/>
            <person name="Sheng Y."/>
            <person name="Liu T."/>
            <person name="Pan Y.S."/>
            <person name="Xia L.Y."/>
            <person name="Li J."/>
            <person name="Zhao F."/>
            <person name="Cao W.C."/>
        </authorList>
    </citation>
    <scope>NUCLEOTIDE SEQUENCE [LARGE SCALE GENOMIC DNA]</scope>
    <source>
        <strain evidence="1">HaeL-2018</strain>
    </source>
</reference>
<evidence type="ECO:0000313" key="1">
    <source>
        <dbReference type="EMBL" id="KAH9366112.1"/>
    </source>
</evidence>
<dbReference type="AlphaFoldDB" id="A0A9J6FUX6"/>
<protein>
    <submittedName>
        <fullName evidence="1">Uncharacterized protein</fullName>
    </submittedName>
</protein>
<accession>A0A9J6FUX6</accession>
<dbReference type="VEuPathDB" id="VectorBase:HLOH_061960"/>
<keyword evidence="2" id="KW-1185">Reference proteome</keyword>
<gene>
    <name evidence="1" type="ORF">HPB48_021702</name>
</gene>
<dbReference type="Proteomes" id="UP000821853">
    <property type="component" value="Chromosome 2"/>
</dbReference>
<organism evidence="1 2">
    <name type="scientific">Haemaphysalis longicornis</name>
    <name type="common">Bush tick</name>
    <dbReference type="NCBI Taxonomy" id="44386"/>
    <lineage>
        <taxon>Eukaryota</taxon>
        <taxon>Metazoa</taxon>
        <taxon>Ecdysozoa</taxon>
        <taxon>Arthropoda</taxon>
        <taxon>Chelicerata</taxon>
        <taxon>Arachnida</taxon>
        <taxon>Acari</taxon>
        <taxon>Parasitiformes</taxon>
        <taxon>Ixodida</taxon>
        <taxon>Ixodoidea</taxon>
        <taxon>Ixodidae</taxon>
        <taxon>Haemaphysalinae</taxon>
        <taxon>Haemaphysalis</taxon>
    </lineage>
</organism>
<sequence length="73" mass="8073">MDVTHAFIPYPHRLLVSKAVSCVAFMDTVHCLTMFLKSHASQQPGYSTSGNPTRSCLEKCLAALEHAKYGMFP</sequence>
<proteinExistence type="predicted"/>
<comment type="caution">
    <text evidence="1">The sequence shown here is derived from an EMBL/GenBank/DDBJ whole genome shotgun (WGS) entry which is preliminary data.</text>
</comment>
<dbReference type="EMBL" id="JABSTR010000004">
    <property type="protein sequence ID" value="KAH9366112.1"/>
    <property type="molecule type" value="Genomic_DNA"/>
</dbReference>
<evidence type="ECO:0000313" key="2">
    <source>
        <dbReference type="Proteomes" id="UP000821853"/>
    </source>
</evidence>
<name>A0A9J6FUX6_HAELO</name>